<dbReference type="SUPFAM" id="SSF56349">
    <property type="entry name" value="DNA breaking-rejoining enzymes"/>
    <property type="match status" value="1"/>
</dbReference>
<keyword evidence="2 4" id="KW-0238">DNA-binding</keyword>
<evidence type="ECO:0000313" key="8">
    <source>
        <dbReference type="Proteomes" id="UP000182725"/>
    </source>
</evidence>
<evidence type="ECO:0000256" key="3">
    <source>
        <dbReference type="ARBA" id="ARBA00023172"/>
    </source>
</evidence>
<dbReference type="AlphaFoldDB" id="A0A1H5M0L0"/>
<dbReference type="Gene3D" id="1.10.443.10">
    <property type="entry name" value="Intergrase catalytic core"/>
    <property type="match status" value="1"/>
</dbReference>
<evidence type="ECO:0000256" key="4">
    <source>
        <dbReference type="PROSITE-ProRule" id="PRU01248"/>
    </source>
</evidence>
<dbReference type="GO" id="GO:0006310">
    <property type="term" value="P:DNA recombination"/>
    <property type="evidence" value="ECO:0007669"/>
    <property type="project" value="UniProtKB-KW"/>
</dbReference>
<dbReference type="InterPro" id="IPR050090">
    <property type="entry name" value="Tyrosine_recombinase_XerCD"/>
</dbReference>
<sequence length="378" mass="41966">MASIRVNTLRDGTHTWTVLWRDPIKGHKSKTYPVEEKAEELAEFLTANRNSHTLANKAKGIKKSKSPNVAEIISRHIDQLGGDVEPGTKGTYRGMVPIYFPQAGLGGTPIDKLTVKAVRDWFDAMERAPKTKKNVHALLSAALRTELRSSDPRITSNVAEGIRTPKSTKRTKDPVFLTKQEVSDLVDAMPDEVYKRMVDLIAYTGMRFGEVTALHGRNVSHYRGRVQIRVREAWKRHAGKDLGQPLGAPKTSKGTRTITLGSKAAERFLPWAEDIADDELVFKVPSTGTHITSSYFGRIVWNPAVESLMDTSDGKKKKLHSRPTPHDLRHTHASMLIEQGNDLVVIQDRLGHESITTTVGTYGHLRIDADANAADSLD</sequence>
<proteinExistence type="inferred from homology"/>
<dbReference type="EMBL" id="FNTV01000001">
    <property type="protein sequence ID" value="SEE82068.1"/>
    <property type="molecule type" value="Genomic_DNA"/>
</dbReference>
<dbReference type="PANTHER" id="PTHR30349">
    <property type="entry name" value="PHAGE INTEGRASE-RELATED"/>
    <property type="match status" value="1"/>
</dbReference>
<dbReference type="InterPro" id="IPR013762">
    <property type="entry name" value="Integrase-like_cat_sf"/>
</dbReference>
<organism evidence="7 8">
    <name type="scientific">Arthrobacter alpinus</name>
    <dbReference type="NCBI Taxonomy" id="656366"/>
    <lineage>
        <taxon>Bacteria</taxon>
        <taxon>Bacillati</taxon>
        <taxon>Actinomycetota</taxon>
        <taxon>Actinomycetes</taxon>
        <taxon>Micrococcales</taxon>
        <taxon>Micrococcaceae</taxon>
        <taxon>Arthrobacter</taxon>
    </lineage>
</organism>
<dbReference type="InterPro" id="IPR002104">
    <property type="entry name" value="Integrase_catalytic"/>
</dbReference>
<dbReference type="PROSITE" id="PS51900">
    <property type="entry name" value="CB"/>
    <property type="match status" value="1"/>
</dbReference>
<dbReference type="PANTHER" id="PTHR30349:SF64">
    <property type="entry name" value="PROPHAGE INTEGRASE INTD-RELATED"/>
    <property type="match status" value="1"/>
</dbReference>
<evidence type="ECO:0000259" key="6">
    <source>
        <dbReference type="PROSITE" id="PS51900"/>
    </source>
</evidence>
<dbReference type="Pfam" id="PF00589">
    <property type="entry name" value="Phage_integrase"/>
    <property type="match status" value="1"/>
</dbReference>
<dbReference type="GO" id="GO:0015074">
    <property type="term" value="P:DNA integration"/>
    <property type="evidence" value="ECO:0007669"/>
    <property type="project" value="InterPro"/>
</dbReference>
<dbReference type="Proteomes" id="UP000182725">
    <property type="component" value="Unassembled WGS sequence"/>
</dbReference>
<gene>
    <name evidence="7" type="ORF">SAMN04489740_2670</name>
</gene>
<dbReference type="GO" id="GO:0003677">
    <property type="term" value="F:DNA binding"/>
    <property type="evidence" value="ECO:0007669"/>
    <property type="project" value="UniProtKB-UniRule"/>
</dbReference>
<name>A0A1H5M0L0_9MICC</name>
<dbReference type="InterPro" id="IPR010998">
    <property type="entry name" value="Integrase_recombinase_N"/>
</dbReference>
<feature type="domain" description="Tyr recombinase" evidence="5">
    <location>
        <begin position="172"/>
        <end position="375"/>
    </location>
</feature>
<reference evidence="7 8" key="1">
    <citation type="submission" date="2016-10" db="EMBL/GenBank/DDBJ databases">
        <authorList>
            <person name="de Groot N.N."/>
        </authorList>
    </citation>
    <scope>NUCLEOTIDE SEQUENCE [LARGE SCALE GENOMIC DNA]</scope>
    <source>
        <strain evidence="7 8">DSM 22274</strain>
    </source>
</reference>
<protein>
    <submittedName>
        <fullName evidence="7">Site-specific recombinase XerD</fullName>
    </submittedName>
</protein>
<evidence type="ECO:0000259" key="5">
    <source>
        <dbReference type="PROSITE" id="PS51898"/>
    </source>
</evidence>
<dbReference type="RefSeq" id="WP_074711949.1">
    <property type="nucleotide sequence ID" value="NZ_FNTV01000001.1"/>
</dbReference>
<evidence type="ECO:0000256" key="2">
    <source>
        <dbReference type="ARBA" id="ARBA00023125"/>
    </source>
</evidence>
<accession>A0A1H5M0L0</accession>
<dbReference type="Gene3D" id="1.10.150.130">
    <property type="match status" value="1"/>
</dbReference>
<dbReference type="PROSITE" id="PS51898">
    <property type="entry name" value="TYR_RECOMBINASE"/>
    <property type="match status" value="1"/>
</dbReference>
<keyword evidence="3" id="KW-0233">DNA recombination</keyword>
<evidence type="ECO:0000313" key="7">
    <source>
        <dbReference type="EMBL" id="SEE82068.1"/>
    </source>
</evidence>
<dbReference type="InterPro" id="IPR044068">
    <property type="entry name" value="CB"/>
</dbReference>
<dbReference type="CDD" id="cd01189">
    <property type="entry name" value="INT_ICEBs1_C_like"/>
    <property type="match status" value="1"/>
</dbReference>
<feature type="domain" description="Core-binding (CB)" evidence="6">
    <location>
        <begin position="67"/>
        <end position="147"/>
    </location>
</feature>
<evidence type="ECO:0000256" key="1">
    <source>
        <dbReference type="ARBA" id="ARBA00008857"/>
    </source>
</evidence>
<dbReference type="InterPro" id="IPR011010">
    <property type="entry name" value="DNA_brk_join_enz"/>
</dbReference>
<comment type="similarity">
    <text evidence="1">Belongs to the 'phage' integrase family.</text>
</comment>